<feature type="compositionally biased region" description="Polar residues" evidence="17">
    <location>
        <begin position="1767"/>
        <end position="1784"/>
    </location>
</feature>
<feature type="region of interest" description="Disordered" evidence="17">
    <location>
        <begin position="843"/>
        <end position="907"/>
    </location>
</feature>
<keyword evidence="4" id="KW-1003">Cell membrane</keyword>
<dbReference type="InterPro" id="IPR044564">
    <property type="entry name" value="Na_chnl_inactivation_gate"/>
</dbReference>
<comment type="subcellular location">
    <subcellularLocation>
        <location evidence="1 16">Cell membrane</location>
        <topology evidence="1 16">Multi-pass membrane protein</topology>
    </subcellularLocation>
</comment>
<feature type="domain" description="Sodium ion transport-associated" evidence="19">
    <location>
        <begin position="792"/>
        <end position="1021"/>
    </location>
</feature>
<dbReference type="PRINTS" id="PR00170">
    <property type="entry name" value="NACHANNEL"/>
</dbReference>
<evidence type="ECO:0000256" key="7">
    <source>
        <dbReference type="ARBA" id="ARBA00022882"/>
    </source>
</evidence>
<keyword evidence="9 16" id="KW-0915">Sodium</keyword>
<feature type="region of interest" description="Disordered" evidence="17">
    <location>
        <begin position="1764"/>
        <end position="1784"/>
    </location>
</feature>
<feature type="transmembrane region" description="Helical" evidence="16">
    <location>
        <begin position="550"/>
        <end position="571"/>
    </location>
</feature>
<dbReference type="SUPFAM" id="SSF81324">
    <property type="entry name" value="Voltage-gated potassium channels"/>
    <property type="match status" value="4"/>
</dbReference>
<dbReference type="PANTHER" id="PTHR10037:SF288">
    <property type="entry name" value="SODIUM CHANNEL PROTEIN PARA"/>
    <property type="match status" value="1"/>
</dbReference>
<evidence type="ECO:0000259" key="18">
    <source>
        <dbReference type="Pfam" id="PF00520"/>
    </source>
</evidence>
<dbReference type="InterPro" id="IPR027359">
    <property type="entry name" value="Volt_channel_dom_sf"/>
</dbReference>
<keyword evidence="2 16" id="KW-0813">Transport</keyword>
<gene>
    <name evidence="20" type="ORF">OFUS_LOCUS508</name>
</gene>
<evidence type="ECO:0000256" key="13">
    <source>
        <dbReference type="ARBA" id="ARBA00023180"/>
    </source>
</evidence>
<feature type="transmembrane region" description="Helical" evidence="16">
    <location>
        <begin position="1148"/>
        <end position="1173"/>
    </location>
</feature>
<dbReference type="GO" id="GO:0086010">
    <property type="term" value="P:membrane depolarization during action potential"/>
    <property type="evidence" value="ECO:0007669"/>
    <property type="project" value="TreeGrafter"/>
</dbReference>
<evidence type="ECO:0000256" key="5">
    <source>
        <dbReference type="ARBA" id="ARBA00022692"/>
    </source>
</evidence>
<feature type="transmembrane region" description="Helical" evidence="16">
    <location>
        <begin position="1358"/>
        <end position="1375"/>
    </location>
</feature>
<dbReference type="Proteomes" id="UP000749559">
    <property type="component" value="Unassembled WGS sequence"/>
</dbReference>
<keyword evidence="15 16" id="KW-0407">Ion channel</keyword>
<evidence type="ECO:0000256" key="14">
    <source>
        <dbReference type="ARBA" id="ARBA00023201"/>
    </source>
</evidence>
<feature type="region of interest" description="Disordered" evidence="17">
    <location>
        <begin position="932"/>
        <end position="983"/>
    </location>
</feature>
<dbReference type="FunFam" id="1.20.120.350:FF:000005">
    <property type="entry name" value="Sodium channel protein"/>
    <property type="match status" value="1"/>
</dbReference>
<feature type="compositionally biased region" description="Basic and acidic residues" evidence="17">
    <location>
        <begin position="932"/>
        <end position="954"/>
    </location>
</feature>
<dbReference type="GO" id="GO:0001518">
    <property type="term" value="C:voltage-gated sodium channel complex"/>
    <property type="evidence" value="ECO:0007669"/>
    <property type="project" value="UniProtKB-UniRule"/>
</dbReference>
<keyword evidence="7 16" id="KW-0851">Voltage-gated channel</keyword>
<evidence type="ECO:0000256" key="11">
    <source>
        <dbReference type="ARBA" id="ARBA00023136"/>
    </source>
</evidence>
<dbReference type="FunFam" id="1.10.287.70:FF:000001">
    <property type="entry name" value="Sodium channel protein"/>
    <property type="match status" value="1"/>
</dbReference>
<feature type="domain" description="Ion transport" evidence="18">
    <location>
        <begin position="556"/>
        <end position="783"/>
    </location>
</feature>
<feature type="domain" description="Ion transport" evidence="18">
    <location>
        <begin position="39"/>
        <end position="327"/>
    </location>
</feature>
<feature type="compositionally biased region" description="Polar residues" evidence="17">
    <location>
        <begin position="861"/>
        <end position="875"/>
    </location>
</feature>
<feature type="transmembrane region" description="Helical" evidence="16">
    <location>
        <begin position="1032"/>
        <end position="1050"/>
    </location>
</feature>
<feature type="transmembrane region" description="Helical" evidence="16">
    <location>
        <begin position="1421"/>
        <end position="1445"/>
    </location>
</feature>
<comment type="caution">
    <text evidence="20">The sequence shown here is derived from an EMBL/GenBank/DDBJ whole genome shotgun (WGS) entry which is preliminary data.</text>
</comment>
<comment type="similarity">
    <text evidence="16">Belongs to the sodium channel (TC 1.A.1.10) family.</text>
</comment>
<feature type="domain" description="Ion transport" evidence="18">
    <location>
        <begin position="1357"/>
        <end position="1605"/>
    </location>
</feature>
<keyword evidence="21" id="KW-1185">Reference proteome</keyword>
<evidence type="ECO:0000256" key="6">
    <source>
        <dbReference type="ARBA" id="ARBA00022737"/>
    </source>
</evidence>
<feature type="non-terminal residue" evidence="20">
    <location>
        <position position="1796"/>
    </location>
</feature>
<keyword evidence="12" id="KW-1015">Disulfide bond</keyword>
<feature type="transmembrane region" description="Helical" evidence="16">
    <location>
        <begin position="159"/>
        <end position="179"/>
    </location>
</feature>
<feature type="transmembrane region" description="Helical" evidence="16">
    <location>
        <begin position="665"/>
        <end position="698"/>
    </location>
</feature>
<feature type="transmembrane region" description="Helical" evidence="16">
    <location>
        <begin position="1573"/>
        <end position="1596"/>
    </location>
</feature>
<evidence type="ECO:0000313" key="20">
    <source>
        <dbReference type="EMBL" id="CAH1772804.1"/>
    </source>
</evidence>
<dbReference type="Gene3D" id="1.10.287.70">
    <property type="match status" value="4"/>
</dbReference>
<feature type="transmembrane region" description="Helical" evidence="16">
    <location>
        <begin position="294"/>
        <end position="319"/>
    </location>
</feature>
<organism evidence="20 21">
    <name type="scientific">Owenia fusiformis</name>
    <name type="common">Polychaete worm</name>
    <dbReference type="NCBI Taxonomy" id="6347"/>
    <lineage>
        <taxon>Eukaryota</taxon>
        <taxon>Metazoa</taxon>
        <taxon>Spiralia</taxon>
        <taxon>Lophotrochozoa</taxon>
        <taxon>Annelida</taxon>
        <taxon>Polychaeta</taxon>
        <taxon>Sedentaria</taxon>
        <taxon>Canalipalpata</taxon>
        <taxon>Sabellida</taxon>
        <taxon>Oweniida</taxon>
        <taxon>Oweniidae</taxon>
        <taxon>Owenia</taxon>
    </lineage>
</organism>
<evidence type="ECO:0000256" key="16">
    <source>
        <dbReference type="RuleBase" id="RU361132"/>
    </source>
</evidence>
<dbReference type="Gene3D" id="1.10.238.10">
    <property type="entry name" value="EF-hand"/>
    <property type="match status" value="1"/>
</dbReference>
<evidence type="ECO:0000259" key="19">
    <source>
        <dbReference type="Pfam" id="PF06512"/>
    </source>
</evidence>
<feature type="transmembrane region" description="Helical" evidence="16">
    <location>
        <begin position="1102"/>
        <end position="1128"/>
    </location>
</feature>
<feature type="transmembrane region" description="Helical" evidence="16">
    <location>
        <begin position="1071"/>
        <end position="1090"/>
    </location>
</feature>
<accession>A0A8S4MW18</accession>
<keyword evidence="14 16" id="KW-0739">Sodium transport</keyword>
<dbReference type="GO" id="GO:0005248">
    <property type="term" value="F:voltage-gated sodium channel activity"/>
    <property type="evidence" value="ECO:0007669"/>
    <property type="project" value="InterPro"/>
</dbReference>
<evidence type="ECO:0000256" key="15">
    <source>
        <dbReference type="ARBA" id="ARBA00023303"/>
    </source>
</evidence>
<evidence type="ECO:0000256" key="4">
    <source>
        <dbReference type="ARBA" id="ARBA00022475"/>
    </source>
</evidence>
<feature type="compositionally biased region" description="Basic and acidic residues" evidence="17">
    <location>
        <begin position="335"/>
        <end position="373"/>
    </location>
</feature>
<feature type="transmembrane region" description="Helical" evidence="16">
    <location>
        <begin position="1387"/>
        <end position="1409"/>
    </location>
</feature>
<dbReference type="InterPro" id="IPR043203">
    <property type="entry name" value="VGCC_Ca_Na"/>
</dbReference>
<feature type="transmembrane region" description="Helical" evidence="16">
    <location>
        <begin position="583"/>
        <end position="604"/>
    </location>
</feature>
<keyword evidence="5 16" id="KW-0812">Transmembrane</keyword>
<keyword evidence="10 16" id="KW-0406">Ion transport</keyword>
<name>A0A8S4MW18_OWEFU</name>
<dbReference type="OrthoDB" id="2984333at2759"/>
<dbReference type="Gene3D" id="1.20.120.350">
    <property type="entry name" value="Voltage-gated potassium channels. Chain C"/>
    <property type="match status" value="4"/>
</dbReference>
<feature type="transmembrane region" description="Helical" evidence="16">
    <location>
        <begin position="40"/>
        <end position="59"/>
    </location>
</feature>
<feature type="compositionally biased region" description="Polar residues" evidence="17">
    <location>
        <begin position="386"/>
        <end position="396"/>
    </location>
</feature>
<dbReference type="CDD" id="cd13433">
    <property type="entry name" value="Na_channel_gate"/>
    <property type="match status" value="1"/>
</dbReference>
<reference evidence="20" key="1">
    <citation type="submission" date="2022-03" db="EMBL/GenBank/DDBJ databases">
        <authorList>
            <person name="Martin C."/>
        </authorList>
    </citation>
    <scope>NUCLEOTIDE SEQUENCE</scope>
</reference>
<protein>
    <recommendedName>
        <fullName evidence="16">Sodium channel protein</fullName>
    </recommendedName>
</protein>
<feature type="domain" description="Ion transport" evidence="18">
    <location>
        <begin position="1031"/>
        <end position="1308"/>
    </location>
</feature>
<dbReference type="Pfam" id="PF06512">
    <property type="entry name" value="Na_trans_assoc"/>
    <property type="match status" value="1"/>
</dbReference>
<dbReference type="EMBL" id="CAIIXF020000001">
    <property type="protein sequence ID" value="CAH1772804.1"/>
    <property type="molecule type" value="Genomic_DNA"/>
</dbReference>
<dbReference type="FunFam" id="1.20.120.350:FF:000004">
    <property type="entry name" value="Sodium channel protein"/>
    <property type="match status" value="1"/>
</dbReference>
<sequence>TYVVVGKDSLIYRFSAHKAFWLMGPLNPVRRGAMRILTHPLFSMAVMVTILANCIFMALSNPPKESEYVFTAIYTCEALVKMLSRGFILRPFTYLRDAWNWLDFCVVSLAYLTEFVDLGNVSALRTFRVLRALKTVAVVPGLKTIVQAVIISVQRLRDVMILTCFFLYIFALVGLQVYMGCLTRKCVKHPDWSFGLNYTVEIAELNKSYLSNDSNWLPGTANGKYYLCGNSTGSNLCPENYTCVSNIGENPNYGFTSFDNFGWAILSSFRLMTQDFWENLYQLVIRSMGPWHMLFFIMVLFLGSYYLLNLILAIVAMAYDEQQKQTQADIEEAEAERKDQVEKKEREEAARKQDLADAKLEAEEELEKAKDPDTGEACEADDDRLSVTQPPSTKSSPGMGLKQRKHLTPNKVNSLPASPNLRPKNLQENMRLSTLSFPFADDSNAVTPEVQEMYPPRSNSVKKRQSWKKKFKLPSSNISNSNTFDAMLAQPDAMEMESLTAASMRSLPQEPDEEEDELTRGEYIVKKLNDTFCAWTCCPCWYKLSEICHIFIFDCWVDLFVLLCIIANTAFMAADHHGMTEQFAYTLQIGNYFFTTVFTAEAVIKLVALGPKLYFKDTWNKFDFTIVTLSLVELGLANVKGLSILRSFRLMRVLKLAKSWPTLNLLLGIIGRTLGALGNLTFVVGILIFIFAVMGMQLFGQYYELNYHRLGLDQKPRWHMHDFFHSFMIVFRVLCGEWIESMWDCMIVAGAMCVPFFMLTVILGNLVVLNLFLALLLSSFGADSLQKQDDDDDEPNKIAEAIDRFKWVGSKIKYGIMYSICVLILKREPNNVKALRSETIEMNGLERGDPDGASDNECIENGTNGHKSPTKSLKSSEIETDGNEDTKTLLPQSRDKSSSQKSLNDVNGIIMQNKHAIAIDDENNEAMQNDIDRVSEKSTKIEIEDGSDSKHDGDNTSNDLSVNEDTKLKTDDEADGTNKEETEIEEDKDPFDCWCPGCYDKFIFCQTCTSTPIGQKYWKARVFSYWLVENNYFETFIIVMILLSSLALAIEDIHLVNRPWLQTTLYIMDKIFTIIFILEMLLKWVAYGYKKYFTDAWCWLDFVIVAISIVGLVAEMIGAGKIGAFKALRTLRALRPLRAVSRWEGMKIIVNALFRAIPAICNVGFVILVMWLIGAIMGCQLFGGQFYKCVDAEGNKLTTDIVANRTECDNATNKELNYTWVNSKVNFDHVFNAYLSLFQVATFKGWIEVMNDAIDSRGDPALELQPKREERVFMYLYFVIFIIFGSFFTLNLFIGVVIDNFNAQKSKEGGMEIFMTEEQRRYYQAMKKMGSQKPQKPVPRPKWRPQAAIFDFVMDQKFDIAIMAIIMLNMVLMACEYYDQPDSYSNILYWINAVFIVVFTMECVLKLFGLRQHYFKSPWNVFDFIIVIVSILALFLADIIAKYFVSPTLLRVVRIARVGRVLRLVKGAKGIRTLLFSLLVSLPALINIGLLLFLVMFIYSIFGMNFFMHVKYHAGIDEIFNFQTMGNGMVILFQISTSAGWNSILEGIGNEEDCTTEEIDGVPPNCGNRGMAVAYLLSYLILNFLVIVNMYIAVILENFSQATEDVQKGLTGEDFDLYYETWEKFDPEATHFIHLDQLCDFVDALDEPLRKPIPNFYKVVTLNIPICTEDRVYCKDILDALTKDYLGTGEIELDNIEDVPVIVPDVEGYEQISTTLNRQVEINAAKKIQKFWRKYKYDLGTPAGTPKKGLSDLVVVLIENGTREAASDTTTTPSDNGLDSGVDSLNNLNKGSDFIV</sequence>
<feature type="region of interest" description="Disordered" evidence="17">
    <location>
        <begin position="330"/>
        <end position="423"/>
    </location>
</feature>
<evidence type="ECO:0000256" key="3">
    <source>
        <dbReference type="ARBA" id="ARBA00022461"/>
    </source>
</evidence>
<proteinExistence type="inferred from homology"/>
<dbReference type="FunFam" id="1.10.287.70:FF:000046">
    <property type="entry name" value="Sodium channel protein"/>
    <property type="match status" value="1"/>
</dbReference>
<evidence type="ECO:0000256" key="8">
    <source>
        <dbReference type="ARBA" id="ARBA00022989"/>
    </source>
</evidence>
<dbReference type="InterPro" id="IPR005821">
    <property type="entry name" value="Ion_trans_dom"/>
</dbReference>
<keyword evidence="13" id="KW-0325">Glycoprotein</keyword>
<feature type="transmembrane region" description="Helical" evidence="16">
    <location>
        <begin position="747"/>
        <end position="777"/>
    </location>
</feature>
<evidence type="ECO:0000256" key="10">
    <source>
        <dbReference type="ARBA" id="ARBA00023065"/>
    </source>
</evidence>
<dbReference type="InterPro" id="IPR010526">
    <property type="entry name" value="Na_trans_assoc_dom"/>
</dbReference>
<dbReference type="FunFam" id="1.20.120.350:FF:000026">
    <property type="entry name" value="Sodium channel protein"/>
    <property type="match status" value="1"/>
</dbReference>
<evidence type="ECO:0000256" key="2">
    <source>
        <dbReference type="ARBA" id="ARBA00022448"/>
    </source>
</evidence>
<evidence type="ECO:0000256" key="17">
    <source>
        <dbReference type="SAM" id="MobiDB-lite"/>
    </source>
</evidence>
<keyword evidence="11 16" id="KW-0472">Membrane</keyword>
<evidence type="ECO:0000256" key="9">
    <source>
        <dbReference type="ARBA" id="ARBA00023053"/>
    </source>
</evidence>
<keyword evidence="8 16" id="KW-1133">Transmembrane helix</keyword>
<dbReference type="Pfam" id="PF00520">
    <property type="entry name" value="Ion_trans"/>
    <property type="match status" value="4"/>
</dbReference>
<evidence type="ECO:0000256" key="1">
    <source>
        <dbReference type="ARBA" id="ARBA00004651"/>
    </source>
</evidence>
<evidence type="ECO:0000313" key="21">
    <source>
        <dbReference type="Proteomes" id="UP000749559"/>
    </source>
</evidence>
<comment type="caution">
    <text evidence="16">Lacks conserved residue(s) required for the propagation of feature annotation.</text>
</comment>
<dbReference type="GO" id="GO:0019228">
    <property type="term" value="P:neuronal action potential"/>
    <property type="evidence" value="ECO:0007669"/>
    <property type="project" value="TreeGrafter"/>
</dbReference>
<feature type="compositionally biased region" description="Basic and acidic residues" evidence="17">
    <location>
        <begin position="964"/>
        <end position="981"/>
    </location>
</feature>
<comment type="function">
    <text evidence="16">Mediates the voltage-dependent sodium ion permeability of excitable membranes. Assuming opened or closed conformations in response to the voltage difference across the membrane, the protein forms a sodium-selective channel through which Na(+) ions may pass in accordance with their electrochemical gradient.</text>
</comment>
<feature type="transmembrane region" description="Helical" evidence="16">
    <location>
        <begin position="1474"/>
        <end position="1502"/>
    </location>
</feature>
<keyword evidence="3 16" id="KW-0894">Sodium channel</keyword>
<dbReference type="InterPro" id="IPR001696">
    <property type="entry name" value="Na_channel_asu"/>
</dbReference>
<feature type="transmembrane region" description="Helical" evidence="16">
    <location>
        <begin position="1274"/>
        <end position="1298"/>
    </location>
</feature>
<dbReference type="FunFam" id="1.20.120.350:FF:000019">
    <property type="entry name" value="Sodium channel protein"/>
    <property type="match status" value="1"/>
</dbReference>
<keyword evidence="6" id="KW-0677">Repeat</keyword>
<evidence type="ECO:0000256" key="12">
    <source>
        <dbReference type="ARBA" id="ARBA00023157"/>
    </source>
</evidence>
<dbReference type="PANTHER" id="PTHR10037">
    <property type="entry name" value="VOLTAGE-GATED CATION CHANNEL CALCIUM AND SODIUM"/>
    <property type="match status" value="1"/>
</dbReference>